<dbReference type="Proteomes" id="UP001172673">
    <property type="component" value="Unassembled WGS sequence"/>
</dbReference>
<evidence type="ECO:0000256" key="3">
    <source>
        <dbReference type="ARBA" id="ARBA00022833"/>
    </source>
</evidence>
<evidence type="ECO:0000256" key="2">
    <source>
        <dbReference type="ARBA" id="ARBA00022723"/>
    </source>
</evidence>
<dbReference type="GO" id="GO:0016846">
    <property type="term" value="F:carbon-sulfur lyase activity"/>
    <property type="evidence" value="ECO:0007669"/>
    <property type="project" value="InterPro"/>
</dbReference>
<feature type="domain" description="CENP-V/GFA" evidence="4">
    <location>
        <begin position="13"/>
        <end position="131"/>
    </location>
</feature>
<dbReference type="PANTHER" id="PTHR28620:SF1">
    <property type="entry name" value="CENP-V_GFA DOMAIN-CONTAINING PROTEIN"/>
    <property type="match status" value="1"/>
</dbReference>
<dbReference type="PROSITE" id="PS51891">
    <property type="entry name" value="CENP_V_GFA"/>
    <property type="match status" value="1"/>
</dbReference>
<dbReference type="SUPFAM" id="SSF51316">
    <property type="entry name" value="Mss4-like"/>
    <property type="match status" value="1"/>
</dbReference>
<gene>
    <name evidence="5" type="ORF">H2200_013091</name>
</gene>
<accession>A0AA38WWP6</accession>
<proteinExistence type="inferred from homology"/>
<name>A0AA38WWP6_9EURO</name>
<dbReference type="InterPro" id="IPR052355">
    <property type="entry name" value="CENP-V-like"/>
</dbReference>
<keyword evidence="3" id="KW-0862">Zinc</keyword>
<comment type="similarity">
    <text evidence="1">Belongs to the Gfa family.</text>
</comment>
<protein>
    <recommendedName>
        <fullName evidence="4">CENP-V/GFA domain-containing protein</fullName>
    </recommendedName>
</protein>
<dbReference type="InterPro" id="IPR011057">
    <property type="entry name" value="Mss4-like_sf"/>
</dbReference>
<evidence type="ECO:0000259" key="4">
    <source>
        <dbReference type="PROSITE" id="PS51891"/>
    </source>
</evidence>
<dbReference type="EMBL" id="JAPDRK010000026">
    <property type="protein sequence ID" value="KAJ9602548.1"/>
    <property type="molecule type" value="Genomic_DNA"/>
</dbReference>
<comment type="caution">
    <text evidence="5">The sequence shown here is derived from an EMBL/GenBank/DDBJ whole genome shotgun (WGS) entry which is preliminary data.</text>
</comment>
<keyword evidence="6" id="KW-1185">Reference proteome</keyword>
<dbReference type="AlphaFoldDB" id="A0AA38WWP6"/>
<dbReference type="GO" id="GO:0046872">
    <property type="term" value="F:metal ion binding"/>
    <property type="evidence" value="ECO:0007669"/>
    <property type="project" value="UniProtKB-KW"/>
</dbReference>
<dbReference type="InterPro" id="IPR006913">
    <property type="entry name" value="CENP-V/GFA"/>
</dbReference>
<evidence type="ECO:0000313" key="6">
    <source>
        <dbReference type="Proteomes" id="UP001172673"/>
    </source>
</evidence>
<sequence length="156" mass="17620">MSSTTSEEAKKTFHGSCHCKFITYTVSVPQSQLDNPRAGRCNCTICLKAGYTNVRIARTDFKLLTPASLAECKDYRIRPEQNIHKYFCGTCGIHVAQEGSFEWNGQVHEFFTFNLVTLEQPQDGLELSQWKFTYCDGRNDKFENISHDGPLPGGVL</sequence>
<dbReference type="Pfam" id="PF04828">
    <property type="entry name" value="GFA"/>
    <property type="match status" value="1"/>
</dbReference>
<dbReference type="PANTHER" id="PTHR28620">
    <property type="entry name" value="CENTROMERE PROTEIN V"/>
    <property type="match status" value="1"/>
</dbReference>
<organism evidence="5 6">
    <name type="scientific">Cladophialophora chaetospira</name>
    <dbReference type="NCBI Taxonomy" id="386627"/>
    <lineage>
        <taxon>Eukaryota</taxon>
        <taxon>Fungi</taxon>
        <taxon>Dikarya</taxon>
        <taxon>Ascomycota</taxon>
        <taxon>Pezizomycotina</taxon>
        <taxon>Eurotiomycetes</taxon>
        <taxon>Chaetothyriomycetidae</taxon>
        <taxon>Chaetothyriales</taxon>
        <taxon>Herpotrichiellaceae</taxon>
        <taxon>Cladophialophora</taxon>
    </lineage>
</organism>
<dbReference type="Gene3D" id="2.170.150.70">
    <property type="match status" value="1"/>
</dbReference>
<evidence type="ECO:0000313" key="5">
    <source>
        <dbReference type="EMBL" id="KAJ9602548.1"/>
    </source>
</evidence>
<keyword evidence="2" id="KW-0479">Metal-binding</keyword>
<reference evidence="5" key="1">
    <citation type="submission" date="2022-10" db="EMBL/GenBank/DDBJ databases">
        <title>Culturing micro-colonial fungi from biological soil crusts in the Mojave desert and describing Neophaeococcomyces mojavensis, and introducing the new genera and species Taxawa tesnikishii.</title>
        <authorList>
            <person name="Kurbessoian T."/>
            <person name="Stajich J.E."/>
        </authorList>
    </citation>
    <scope>NUCLEOTIDE SEQUENCE</scope>
    <source>
        <strain evidence="5">TK_41</strain>
    </source>
</reference>
<evidence type="ECO:0000256" key="1">
    <source>
        <dbReference type="ARBA" id="ARBA00005495"/>
    </source>
</evidence>